<evidence type="ECO:0000259" key="5">
    <source>
        <dbReference type="Pfam" id="PF04542"/>
    </source>
</evidence>
<dbReference type="SUPFAM" id="SSF88946">
    <property type="entry name" value="Sigma2 domain of RNA polymerase sigma factors"/>
    <property type="match status" value="1"/>
</dbReference>
<dbReference type="InterPro" id="IPR039425">
    <property type="entry name" value="RNA_pol_sigma-70-like"/>
</dbReference>
<keyword evidence="4" id="KW-0804">Transcription</keyword>
<dbReference type="InterPro" id="IPR014284">
    <property type="entry name" value="RNA_pol_sigma-70_dom"/>
</dbReference>
<dbReference type="EMBL" id="JACHHZ010000004">
    <property type="protein sequence ID" value="MBB6094953.1"/>
    <property type="molecule type" value="Genomic_DNA"/>
</dbReference>
<feature type="domain" description="RNA polymerase sigma-70 region 2" evidence="5">
    <location>
        <begin position="6"/>
        <end position="68"/>
    </location>
</feature>
<keyword evidence="7" id="KW-1185">Reference proteome</keyword>
<accession>A0A841HQB5</accession>
<reference evidence="6 7" key="1">
    <citation type="submission" date="2020-08" db="EMBL/GenBank/DDBJ databases">
        <title>Genomic Encyclopedia of Type Strains, Phase IV (KMG-IV): sequencing the most valuable type-strain genomes for metagenomic binning, comparative biology and taxonomic classification.</title>
        <authorList>
            <person name="Goeker M."/>
        </authorList>
    </citation>
    <scope>NUCLEOTIDE SEQUENCE [LARGE SCALE GENOMIC DNA]</scope>
    <source>
        <strain evidence="6 7">DSM 26723</strain>
    </source>
</reference>
<dbReference type="AlphaFoldDB" id="A0A841HQB5"/>
<evidence type="ECO:0000256" key="3">
    <source>
        <dbReference type="ARBA" id="ARBA00023125"/>
    </source>
</evidence>
<keyword evidence="1" id="KW-0805">Transcription regulation</keyword>
<evidence type="ECO:0000256" key="1">
    <source>
        <dbReference type="ARBA" id="ARBA00023015"/>
    </source>
</evidence>
<dbReference type="GO" id="GO:0006352">
    <property type="term" value="P:DNA-templated transcription initiation"/>
    <property type="evidence" value="ECO:0007669"/>
    <property type="project" value="InterPro"/>
</dbReference>
<gene>
    <name evidence="6" type="ORF">HNQ60_003840</name>
</gene>
<dbReference type="NCBIfam" id="TIGR02937">
    <property type="entry name" value="sigma70-ECF"/>
    <property type="match status" value="1"/>
</dbReference>
<proteinExistence type="predicted"/>
<organism evidence="6 7">
    <name type="scientific">Povalibacter uvarum</name>
    <dbReference type="NCBI Taxonomy" id="732238"/>
    <lineage>
        <taxon>Bacteria</taxon>
        <taxon>Pseudomonadati</taxon>
        <taxon>Pseudomonadota</taxon>
        <taxon>Gammaproteobacteria</taxon>
        <taxon>Steroidobacterales</taxon>
        <taxon>Steroidobacteraceae</taxon>
        <taxon>Povalibacter</taxon>
    </lineage>
</organism>
<dbReference type="PANTHER" id="PTHR43133">
    <property type="entry name" value="RNA POLYMERASE ECF-TYPE SIGMA FACTO"/>
    <property type="match status" value="1"/>
</dbReference>
<dbReference type="GO" id="GO:0003677">
    <property type="term" value="F:DNA binding"/>
    <property type="evidence" value="ECO:0007669"/>
    <property type="project" value="UniProtKB-KW"/>
</dbReference>
<keyword evidence="2" id="KW-0731">Sigma factor</keyword>
<evidence type="ECO:0000313" key="7">
    <source>
        <dbReference type="Proteomes" id="UP000588068"/>
    </source>
</evidence>
<dbReference type="Proteomes" id="UP000588068">
    <property type="component" value="Unassembled WGS sequence"/>
</dbReference>
<keyword evidence="3" id="KW-0238">DNA-binding</keyword>
<dbReference type="InterPro" id="IPR013325">
    <property type="entry name" value="RNA_pol_sigma_r2"/>
</dbReference>
<comment type="caution">
    <text evidence="6">The sequence shown here is derived from an EMBL/GenBank/DDBJ whole genome shotgun (WGS) entry which is preliminary data.</text>
</comment>
<dbReference type="Pfam" id="PF04542">
    <property type="entry name" value="Sigma70_r2"/>
    <property type="match status" value="1"/>
</dbReference>
<evidence type="ECO:0000256" key="2">
    <source>
        <dbReference type="ARBA" id="ARBA00023082"/>
    </source>
</evidence>
<dbReference type="GO" id="GO:0016987">
    <property type="term" value="F:sigma factor activity"/>
    <property type="evidence" value="ECO:0007669"/>
    <property type="project" value="UniProtKB-KW"/>
</dbReference>
<name>A0A841HQB5_9GAMM</name>
<dbReference type="PANTHER" id="PTHR43133:SF8">
    <property type="entry name" value="RNA POLYMERASE SIGMA FACTOR HI_1459-RELATED"/>
    <property type="match status" value="1"/>
</dbReference>
<dbReference type="Gene3D" id="1.10.1740.10">
    <property type="match status" value="1"/>
</dbReference>
<evidence type="ECO:0000256" key="4">
    <source>
        <dbReference type="ARBA" id="ARBA00023163"/>
    </source>
</evidence>
<sequence>MTELWPVILAFVRKTVREVADAEDVAQEVFVKVASRIADYDRSRDGLTWVYAIAAFEVRTHLRRLQRRREVPPLAEDSEPTDPMPSPVDLMIDQEISRTLMGALGELSDADRALLGIGERGSDTGLTGTAIRKRRQRALGRLRTVWSKLYG</sequence>
<dbReference type="InterPro" id="IPR007627">
    <property type="entry name" value="RNA_pol_sigma70_r2"/>
</dbReference>
<protein>
    <submittedName>
        <fullName evidence="6">RNA polymerase sigma factor (Sigma-70 family)</fullName>
    </submittedName>
</protein>
<evidence type="ECO:0000313" key="6">
    <source>
        <dbReference type="EMBL" id="MBB6094953.1"/>
    </source>
</evidence>